<dbReference type="GO" id="GO:0010078">
    <property type="term" value="P:maintenance of root meristem identity"/>
    <property type="evidence" value="ECO:0007669"/>
    <property type="project" value="TreeGrafter"/>
</dbReference>
<keyword evidence="5 7" id="KW-0175">Coiled coil</keyword>
<dbReference type="InterPro" id="IPR032881">
    <property type="entry name" value="Oberon-like_PHD"/>
</dbReference>
<evidence type="ECO:0000256" key="7">
    <source>
        <dbReference type="SAM" id="Coils"/>
    </source>
</evidence>
<comment type="subcellular location">
    <subcellularLocation>
        <location evidence="1">Nucleus</location>
    </subcellularLocation>
</comment>
<feature type="region of interest" description="Disordered" evidence="8">
    <location>
        <begin position="278"/>
        <end position="349"/>
    </location>
</feature>
<name>A0A4Y7KPW5_PAPSO</name>
<dbReference type="GO" id="GO:0010468">
    <property type="term" value="P:regulation of gene expression"/>
    <property type="evidence" value="ECO:0007669"/>
    <property type="project" value="TreeGrafter"/>
</dbReference>
<evidence type="ECO:0008006" key="13">
    <source>
        <dbReference type="Google" id="ProtNLM"/>
    </source>
</evidence>
<feature type="compositionally biased region" description="Polar residues" evidence="8">
    <location>
        <begin position="183"/>
        <end position="203"/>
    </location>
</feature>
<dbReference type="CDD" id="cd15612">
    <property type="entry name" value="PHD_OBE1_like"/>
    <property type="match status" value="1"/>
</dbReference>
<dbReference type="InterPro" id="IPR032535">
    <property type="entry name" value="Oberon_CC"/>
</dbReference>
<dbReference type="PANTHER" id="PTHR21736:SF38">
    <property type="entry name" value="PROTEIN OBERON 3"/>
    <property type="match status" value="1"/>
</dbReference>
<evidence type="ECO:0000259" key="10">
    <source>
        <dbReference type="Pfam" id="PF16312"/>
    </source>
</evidence>
<dbReference type="InterPro" id="IPR004082">
    <property type="entry name" value="OBERON"/>
</dbReference>
<reference evidence="11 12" key="1">
    <citation type="journal article" date="2018" name="Science">
        <title>The opium poppy genome and morphinan production.</title>
        <authorList>
            <person name="Guo L."/>
            <person name="Winzer T."/>
            <person name="Yang X."/>
            <person name="Li Y."/>
            <person name="Ning Z."/>
            <person name="He Z."/>
            <person name="Teodor R."/>
            <person name="Lu Y."/>
            <person name="Bowser T.A."/>
            <person name="Graham I.A."/>
            <person name="Ye K."/>
        </authorList>
    </citation>
    <scope>NUCLEOTIDE SEQUENCE [LARGE SCALE GENOMIC DNA]</scope>
    <source>
        <strain evidence="12">cv. HN1</strain>
        <tissue evidence="11">Leaves</tissue>
    </source>
</reference>
<gene>
    <name evidence="11" type="ORF">C5167_050357</name>
</gene>
<evidence type="ECO:0000256" key="8">
    <source>
        <dbReference type="SAM" id="MobiDB-lite"/>
    </source>
</evidence>
<feature type="region of interest" description="Disordered" evidence="8">
    <location>
        <begin position="701"/>
        <end position="723"/>
    </location>
</feature>
<dbReference type="EMBL" id="CM010722">
    <property type="protein sequence ID" value="RZC74877.1"/>
    <property type="molecule type" value="Genomic_DNA"/>
</dbReference>
<dbReference type="Gramene" id="RZC74877">
    <property type="protein sequence ID" value="RZC74877"/>
    <property type="gene ID" value="C5167_050357"/>
</dbReference>
<dbReference type="GO" id="GO:0010071">
    <property type="term" value="P:root meristem specification"/>
    <property type="evidence" value="ECO:0007669"/>
    <property type="project" value="TreeGrafter"/>
</dbReference>
<protein>
    <recommendedName>
        <fullName evidence="13">OBERON-like protein</fullName>
    </recommendedName>
</protein>
<dbReference type="PANTHER" id="PTHR21736">
    <property type="entry name" value="VERNALIZATION-INSENSITIVE PROTEIN 3"/>
    <property type="match status" value="1"/>
</dbReference>
<feature type="compositionally biased region" description="Polar residues" evidence="8">
    <location>
        <begin position="279"/>
        <end position="309"/>
    </location>
</feature>
<accession>A0A4Y7KPW5</accession>
<dbReference type="GO" id="GO:0005634">
    <property type="term" value="C:nucleus"/>
    <property type="evidence" value="ECO:0007669"/>
    <property type="project" value="UniProtKB-SubCell"/>
</dbReference>
<dbReference type="GO" id="GO:0010492">
    <property type="term" value="P:maintenance of shoot apical meristem identity"/>
    <property type="evidence" value="ECO:0007669"/>
    <property type="project" value="TreeGrafter"/>
</dbReference>
<keyword evidence="6" id="KW-0539">Nucleus</keyword>
<keyword evidence="2" id="KW-0479">Metal-binding</keyword>
<feature type="domain" description="Oberon-like PHD finger" evidence="9">
    <location>
        <begin position="458"/>
        <end position="581"/>
    </location>
</feature>
<dbReference type="OMA" id="GHTSEMY"/>
<feature type="compositionally biased region" description="Polar residues" evidence="8">
    <location>
        <begin position="8"/>
        <end position="36"/>
    </location>
</feature>
<feature type="compositionally biased region" description="Basic and acidic residues" evidence="8">
    <location>
        <begin position="315"/>
        <end position="349"/>
    </location>
</feature>
<evidence type="ECO:0000256" key="1">
    <source>
        <dbReference type="ARBA" id="ARBA00004123"/>
    </source>
</evidence>
<evidence type="ECO:0000256" key="4">
    <source>
        <dbReference type="ARBA" id="ARBA00022833"/>
    </source>
</evidence>
<keyword evidence="4" id="KW-0862">Zinc</keyword>
<evidence type="ECO:0000313" key="12">
    <source>
        <dbReference type="Proteomes" id="UP000316621"/>
    </source>
</evidence>
<evidence type="ECO:0000313" key="11">
    <source>
        <dbReference type="EMBL" id="RZC74877.1"/>
    </source>
</evidence>
<organism evidence="11 12">
    <name type="scientific">Papaver somniferum</name>
    <name type="common">Opium poppy</name>
    <dbReference type="NCBI Taxonomy" id="3469"/>
    <lineage>
        <taxon>Eukaryota</taxon>
        <taxon>Viridiplantae</taxon>
        <taxon>Streptophyta</taxon>
        <taxon>Embryophyta</taxon>
        <taxon>Tracheophyta</taxon>
        <taxon>Spermatophyta</taxon>
        <taxon>Magnoliopsida</taxon>
        <taxon>Ranunculales</taxon>
        <taxon>Papaveraceae</taxon>
        <taxon>Papaveroideae</taxon>
        <taxon>Papaver</taxon>
    </lineage>
</organism>
<evidence type="ECO:0000259" key="9">
    <source>
        <dbReference type="Pfam" id="PF07227"/>
    </source>
</evidence>
<feature type="domain" description="Oberon coiled-coil region" evidence="10">
    <location>
        <begin position="724"/>
        <end position="848"/>
    </location>
</feature>
<evidence type="ECO:0000256" key="5">
    <source>
        <dbReference type="ARBA" id="ARBA00023054"/>
    </source>
</evidence>
<evidence type="ECO:0000256" key="3">
    <source>
        <dbReference type="ARBA" id="ARBA00022771"/>
    </source>
</evidence>
<dbReference type="STRING" id="3469.A0A4Y7KPW5"/>
<evidence type="ECO:0000256" key="6">
    <source>
        <dbReference type="ARBA" id="ARBA00023242"/>
    </source>
</evidence>
<proteinExistence type="predicted"/>
<feature type="coiled-coil region" evidence="7">
    <location>
        <begin position="809"/>
        <end position="857"/>
    </location>
</feature>
<dbReference type="GO" id="GO:0008270">
    <property type="term" value="F:zinc ion binding"/>
    <property type="evidence" value="ECO:0007669"/>
    <property type="project" value="UniProtKB-KW"/>
</dbReference>
<dbReference type="InterPro" id="IPR047578">
    <property type="entry name" value="OBE1-like_PHD"/>
</dbReference>
<dbReference type="Pfam" id="PF16312">
    <property type="entry name" value="Oberon_cc"/>
    <property type="match status" value="1"/>
</dbReference>
<dbReference type="AlphaFoldDB" id="A0A4Y7KPW5"/>
<keyword evidence="12" id="KW-1185">Reference proteome</keyword>
<feature type="region of interest" description="Disordered" evidence="8">
    <location>
        <begin position="1"/>
        <end position="47"/>
    </location>
</feature>
<dbReference type="PRINTS" id="PR01544">
    <property type="entry name" value="ARATH130DUF"/>
</dbReference>
<dbReference type="Proteomes" id="UP000316621">
    <property type="component" value="Chromosome 8"/>
</dbReference>
<feature type="region of interest" description="Disordered" evidence="8">
    <location>
        <begin position="171"/>
        <end position="203"/>
    </location>
</feature>
<keyword evidence="3" id="KW-0863">Zinc-finger</keyword>
<evidence type="ECO:0000256" key="2">
    <source>
        <dbReference type="ARBA" id="ARBA00022723"/>
    </source>
</evidence>
<dbReference type="Pfam" id="PF07227">
    <property type="entry name" value="PHD_Oberon"/>
    <property type="match status" value="1"/>
</dbReference>
<sequence>MFTEKDLSSNGFIHGTESSRSKINNNHVSVKSNGNPDSKHDLSEKSTSLLRESEMSHDGFHLKPLKIGNLGSQELTLSYLCDNSKMGFHDKEIPGNSFLSSLEKIRYKGKEIALDSINAHVEEKLVERDFLQLNGISERASSKREVIDEEQIERENGEKKPKLETLNLTLSLTDQAPVIPRPSRSTHSMMPSNNNTRTGSSDDFTAASLSYSYSHQFSHNPSCSLTRNSTENYEYSGSHRRENDQIWYGGEGTNGSVHSRFKPVGDGVSLSNHGGFGYTSMQSNPNPLIIKESSNSLYRPTGSENNSFFPSELPARPKKDTQSGDSRGRPSEQKRVFEHSDGVRPRKLTSPERLLRELVSESIPVMSQIFQELPDETIKSTKEHLKSLIGMLDKREELVGLQNRLERRSDLTFEMLSKSNKAQLDILVAIKTGLASYLTGKNHLPTSELVEIFLLMRCQNVNCKSLLPVEDCECQICSSKKGFCNACMCPVCFNFDSANNTCSWVGCDACSHWCHTVCGIQRKLIKPSPRLGGPSGTTDMQYHCLGCAHASDMFGFVKDVFAQCAKDWGLENLKAELDCVKKIFRGSEDPKGKELQMKAEEVLSKLENNLISSTDACNHILQFFICFPFPNRACPLLSIKIELRKLLLILLITTMMLKNADGGSSSDLSGSCVSLSKSLSASVNIGQQVDLGSSPPSNFVAPKSSAPYNNNSSTLRRDLPTHREDSCQNDLKTLMSGNAVKKVLQSSILSEDGFESLESVVRIKEAEARMFQTRADDARREAEGYRRMACSRNEKLEEEYANKLSELCLQETEEKRRKKLEELKALENSHRDYYNMKIRMQAEIASLLERMEATKQQWV</sequence>